<evidence type="ECO:0000256" key="3">
    <source>
        <dbReference type="ARBA" id="ARBA00022989"/>
    </source>
</evidence>
<dbReference type="PANTHER" id="PTHR10846">
    <property type="entry name" value="SODIUM/POTASSIUM/CALCIUM EXCHANGER"/>
    <property type="match status" value="1"/>
</dbReference>
<feature type="transmembrane region" description="Helical" evidence="5">
    <location>
        <begin position="37"/>
        <end position="59"/>
    </location>
</feature>
<evidence type="ECO:0000256" key="5">
    <source>
        <dbReference type="SAM" id="Phobius"/>
    </source>
</evidence>
<dbReference type="InterPro" id="IPR044880">
    <property type="entry name" value="NCX_ion-bd_dom_sf"/>
</dbReference>
<dbReference type="Pfam" id="PF01699">
    <property type="entry name" value="Na_Ca_ex"/>
    <property type="match status" value="2"/>
</dbReference>
<dbReference type="Proteomes" id="UP000823935">
    <property type="component" value="Unassembled WGS sequence"/>
</dbReference>
<evidence type="ECO:0000313" key="8">
    <source>
        <dbReference type="Proteomes" id="UP000823935"/>
    </source>
</evidence>
<accession>A0A9D1ES80</accession>
<dbReference type="AlphaFoldDB" id="A0A9D1ES80"/>
<feature type="domain" description="Sodium/calcium exchanger membrane region" evidence="6">
    <location>
        <begin position="6"/>
        <end position="146"/>
    </location>
</feature>
<dbReference type="GO" id="GO:0008273">
    <property type="term" value="F:calcium, potassium:sodium antiporter activity"/>
    <property type="evidence" value="ECO:0007669"/>
    <property type="project" value="TreeGrafter"/>
</dbReference>
<feature type="transmembrane region" description="Helical" evidence="5">
    <location>
        <begin position="175"/>
        <end position="193"/>
    </location>
</feature>
<dbReference type="GO" id="GO:0006874">
    <property type="term" value="P:intracellular calcium ion homeostasis"/>
    <property type="evidence" value="ECO:0007669"/>
    <property type="project" value="TreeGrafter"/>
</dbReference>
<evidence type="ECO:0000256" key="4">
    <source>
        <dbReference type="ARBA" id="ARBA00023136"/>
    </source>
</evidence>
<feature type="transmembrane region" description="Helical" evidence="5">
    <location>
        <begin position="247"/>
        <end position="265"/>
    </location>
</feature>
<dbReference type="InterPro" id="IPR004837">
    <property type="entry name" value="NaCa_Exmemb"/>
</dbReference>
<dbReference type="GO" id="GO:0005886">
    <property type="term" value="C:plasma membrane"/>
    <property type="evidence" value="ECO:0007669"/>
    <property type="project" value="TreeGrafter"/>
</dbReference>
<evidence type="ECO:0000313" key="7">
    <source>
        <dbReference type="EMBL" id="HIS30776.1"/>
    </source>
</evidence>
<protein>
    <submittedName>
        <fullName evidence="7">Sodium:calcium antiporter</fullName>
    </submittedName>
</protein>
<dbReference type="Gene3D" id="1.20.1420.30">
    <property type="entry name" value="NCX, central ion-binding region"/>
    <property type="match status" value="1"/>
</dbReference>
<organism evidence="7 8">
    <name type="scientific">Candidatus Limivivens intestinipullorum</name>
    <dbReference type="NCBI Taxonomy" id="2840858"/>
    <lineage>
        <taxon>Bacteria</taxon>
        <taxon>Bacillati</taxon>
        <taxon>Bacillota</taxon>
        <taxon>Clostridia</taxon>
        <taxon>Lachnospirales</taxon>
        <taxon>Lachnospiraceae</taxon>
        <taxon>Lachnospiraceae incertae sedis</taxon>
        <taxon>Candidatus Limivivens</taxon>
    </lineage>
</organism>
<evidence type="ECO:0000259" key="6">
    <source>
        <dbReference type="Pfam" id="PF01699"/>
    </source>
</evidence>
<keyword evidence="4 5" id="KW-0472">Membrane</keyword>
<evidence type="ECO:0000256" key="2">
    <source>
        <dbReference type="ARBA" id="ARBA00022692"/>
    </source>
</evidence>
<dbReference type="PANTHER" id="PTHR10846:SF8">
    <property type="entry name" value="INNER MEMBRANE PROTEIN YRBG"/>
    <property type="match status" value="1"/>
</dbReference>
<name>A0A9D1ES80_9FIRM</name>
<feature type="transmembrane region" description="Helical" evidence="5">
    <location>
        <begin position="277"/>
        <end position="295"/>
    </location>
</feature>
<gene>
    <name evidence="7" type="ORF">IAB44_04385</name>
</gene>
<feature type="transmembrane region" description="Helical" evidence="5">
    <location>
        <begin position="213"/>
        <end position="235"/>
    </location>
</feature>
<feature type="transmembrane region" description="Helical" evidence="5">
    <location>
        <begin position="6"/>
        <end position="25"/>
    </location>
</feature>
<keyword evidence="2 5" id="KW-0812">Transmembrane</keyword>
<feature type="transmembrane region" description="Helical" evidence="5">
    <location>
        <begin position="71"/>
        <end position="93"/>
    </location>
</feature>
<evidence type="ECO:0000256" key="1">
    <source>
        <dbReference type="ARBA" id="ARBA00004141"/>
    </source>
</evidence>
<feature type="domain" description="Sodium/calcium exchanger membrane region" evidence="6">
    <location>
        <begin position="182"/>
        <end position="318"/>
    </location>
</feature>
<comment type="caution">
    <text evidence="7">The sequence shown here is derived from an EMBL/GenBank/DDBJ whole genome shotgun (WGS) entry which is preliminary data.</text>
</comment>
<keyword evidence="3 5" id="KW-1133">Transmembrane helix</keyword>
<feature type="transmembrane region" description="Helical" evidence="5">
    <location>
        <begin position="105"/>
        <end position="128"/>
    </location>
</feature>
<comment type="subcellular location">
    <subcellularLocation>
        <location evidence="1">Membrane</location>
        <topology evidence="1">Multi-pass membrane protein</topology>
    </subcellularLocation>
</comment>
<proteinExistence type="predicted"/>
<dbReference type="InterPro" id="IPR004481">
    <property type="entry name" value="K/Na/Ca-exchanger"/>
</dbReference>
<reference evidence="7" key="1">
    <citation type="submission" date="2020-10" db="EMBL/GenBank/DDBJ databases">
        <authorList>
            <person name="Gilroy R."/>
        </authorList>
    </citation>
    <scope>NUCLEOTIDE SEQUENCE</scope>
    <source>
        <strain evidence="7">CHK190-19873</strain>
    </source>
</reference>
<dbReference type="EMBL" id="DVIQ01000023">
    <property type="protein sequence ID" value="HIS30776.1"/>
    <property type="molecule type" value="Genomic_DNA"/>
</dbReference>
<sequence>MEVVSYLLMFGFGILLLVCGSSLLVESAVSLAARLRLPEIFIGVTLVSLCTTLPEAVFATMSAARGLPDMALGNALGAALCNLGFIAGIFLLLRPMKPDRFEVRNIRAGLCFMAAALAVYAGSAAAFGGLLKETAAVLLALAALFLGNAFRSTWTYRNAFLKREKSGKRLAGSESLWEIGRMLLEVVVIYIDAGFLTEYGPKLAECLGVPDSLISLTLVAVGTSLPELVATLLAWRKGHASLSLGNIIGASLLNLTLAGGLSALIRPISWESGALRLELPLLLAMTGILCVPAIAGKRMGRLQGAALAALYMGYLWTVL</sequence>
<reference evidence="7" key="2">
    <citation type="journal article" date="2021" name="PeerJ">
        <title>Extensive microbial diversity within the chicken gut microbiome revealed by metagenomics and culture.</title>
        <authorList>
            <person name="Gilroy R."/>
            <person name="Ravi A."/>
            <person name="Getino M."/>
            <person name="Pursley I."/>
            <person name="Horton D.L."/>
            <person name="Alikhan N.F."/>
            <person name="Baker D."/>
            <person name="Gharbi K."/>
            <person name="Hall N."/>
            <person name="Watson M."/>
            <person name="Adriaenssens E.M."/>
            <person name="Foster-Nyarko E."/>
            <person name="Jarju S."/>
            <person name="Secka A."/>
            <person name="Antonio M."/>
            <person name="Oren A."/>
            <person name="Chaudhuri R.R."/>
            <person name="La Ragione R."/>
            <person name="Hildebrand F."/>
            <person name="Pallen M.J."/>
        </authorList>
    </citation>
    <scope>NUCLEOTIDE SEQUENCE</scope>
    <source>
        <strain evidence="7">CHK190-19873</strain>
    </source>
</reference>
<feature type="transmembrane region" description="Helical" evidence="5">
    <location>
        <begin position="134"/>
        <end position="154"/>
    </location>
</feature>
<dbReference type="GO" id="GO:0005262">
    <property type="term" value="F:calcium channel activity"/>
    <property type="evidence" value="ECO:0007669"/>
    <property type="project" value="TreeGrafter"/>
</dbReference>